<evidence type="ECO:0000256" key="10">
    <source>
        <dbReference type="SAM" id="Phobius"/>
    </source>
</evidence>
<dbReference type="GO" id="GO:0008289">
    <property type="term" value="F:lipid binding"/>
    <property type="evidence" value="ECO:0007669"/>
    <property type="project" value="UniProtKB-KW"/>
</dbReference>
<dbReference type="InterPro" id="IPR058801">
    <property type="entry name" value="PDZD8_N"/>
</dbReference>
<evidence type="ECO:0000313" key="12">
    <source>
        <dbReference type="EMBL" id="ORX68144.1"/>
    </source>
</evidence>
<organism evidence="12 13">
    <name type="scientific">Linderina pennispora</name>
    <dbReference type="NCBI Taxonomy" id="61395"/>
    <lineage>
        <taxon>Eukaryota</taxon>
        <taxon>Fungi</taxon>
        <taxon>Fungi incertae sedis</taxon>
        <taxon>Zoopagomycota</taxon>
        <taxon>Kickxellomycotina</taxon>
        <taxon>Kickxellomycetes</taxon>
        <taxon>Kickxellales</taxon>
        <taxon>Kickxellaceae</taxon>
        <taxon>Linderina</taxon>
    </lineage>
</organism>
<accession>A0A1Y1W4P2</accession>
<evidence type="ECO:0000256" key="6">
    <source>
        <dbReference type="ARBA" id="ARBA00023055"/>
    </source>
</evidence>
<dbReference type="PANTHER" id="PTHR13466:SF19">
    <property type="entry name" value="NUCLEUS-VACUOLE JUNCTION PROTEIN 2"/>
    <property type="match status" value="1"/>
</dbReference>
<keyword evidence="13" id="KW-1185">Reference proteome</keyword>
<dbReference type="PANTHER" id="PTHR13466">
    <property type="entry name" value="TEX2 PROTEIN-RELATED"/>
    <property type="match status" value="1"/>
</dbReference>
<keyword evidence="8 10" id="KW-0472">Membrane</keyword>
<dbReference type="SUPFAM" id="SSF50729">
    <property type="entry name" value="PH domain-like"/>
    <property type="match status" value="1"/>
</dbReference>
<dbReference type="Proteomes" id="UP000193922">
    <property type="component" value="Unassembled WGS sequence"/>
</dbReference>
<dbReference type="InterPro" id="IPR011993">
    <property type="entry name" value="PH-like_dom_sf"/>
</dbReference>
<dbReference type="OrthoDB" id="26740at2759"/>
<gene>
    <name evidence="12" type="ORF">DL89DRAFT_268682</name>
</gene>
<dbReference type="GO" id="GO:0032865">
    <property type="term" value="C:ERMES complex"/>
    <property type="evidence" value="ECO:0007669"/>
    <property type="project" value="TreeGrafter"/>
</dbReference>
<feature type="region of interest" description="Disordered" evidence="9">
    <location>
        <begin position="674"/>
        <end position="695"/>
    </location>
</feature>
<dbReference type="GO" id="GO:0015914">
    <property type="term" value="P:phospholipid transport"/>
    <property type="evidence" value="ECO:0007669"/>
    <property type="project" value="TreeGrafter"/>
</dbReference>
<dbReference type="Gene3D" id="2.30.29.30">
    <property type="entry name" value="Pleckstrin-homology domain (PH domain)/Phosphotyrosine-binding domain (PTB)"/>
    <property type="match status" value="1"/>
</dbReference>
<dbReference type="RefSeq" id="XP_040741958.1">
    <property type="nucleotide sequence ID" value="XM_040888006.1"/>
</dbReference>
<keyword evidence="4" id="KW-0256">Endoplasmic reticulum</keyword>
<dbReference type="PROSITE" id="PS51847">
    <property type="entry name" value="SMP"/>
    <property type="match status" value="1"/>
</dbReference>
<evidence type="ECO:0000256" key="4">
    <source>
        <dbReference type="ARBA" id="ARBA00022824"/>
    </source>
</evidence>
<feature type="region of interest" description="Disordered" evidence="9">
    <location>
        <begin position="229"/>
        <end position="258"/>
    </location>
</feature>
<name>A0A1Y1W4P2_9FUNG</name>
<evidence type="ECO:0000256" key="9">
    <source>
        <dbReference type="SAM" id="MobiDB-lite"/>
    </source>
</evidence>
<keyword evidence="2" id="KW-0813">Transport</keyword>
<evidence type="ECO:0000256" key="7">
    <source>
        <dbReference type="ARBA" id="ARBA00023121"/>
    </source>
</evidence>
<dbReference type="Pfam" id="PF26547">
    <property type="entry name" value="PDZD8_N"/>
    <property type="match status" value="1"/>
</dbReference>
<dbReference type="EMBL" id="MCFD01000010">
    <property type="protein sequence ID" value="ORX68144.1"/>
    <property type="molecule type" value="Genomic_DNA"/>
</dbReference>
<comment type="subcellular location">
    <subcellularLocation>
        <location evidence="1">Endoplasmic reticulum membrane</location>
    </subcellularLocation>
</comment>
<evidence type="ECO:0000256" key="5">
    <source>
        <dbReference type="ARBA" id="ARBA00022989"/>
    </source>
</evidence>
<sequence length="695" mass="77140">MSGIGQLIFIYLLGLLTLPLLLAAAVLGLALWAMVPDPEKSNRQTSLLDAKAAALREPSGDNIASPTSPYGTRRTGWLRISRCASGASPAHGPSESAARLSDLVARGINKWIHNKRGKPEDPPPVATNMNYAVLENGTLAMYESEKMAEGHGVIVLSHYQVTLHHSEGASESQMYSRRTPIRLAPLAAAVGADVRQRKDYYLFADRAVDKEDWYYALLWNSLMDIEDGEGEAEEQPALRKQDVTRTEPSEDHVPESTGQEIDGAEAVMRRSCMEPDMSGIHSILGNVAARNGTGVRSDEWLNAIFGRIFIGLYRTEWAREHFTKKLQSKFQRIQRPAFLDEIIVSDLEIGGNVPVITNTKLESFDKDGQVDVSMFVHYLGGFRMVLTTGVKIGSIRMSIALRVVLESLAGKMLLRFRPAPSNRFWLGFYEMPQLRLSLEPVFMQKQVRYNRISQAIEKQIYDILQLSMVLPNMDDTAFFPNGAEGGIFEDAMKEFHDLGLETDRPEEMMLDESPSLENMAAPPIHQHDSVLSEEEEEDGFVSKADNSELKKRASYASLQAASTLAGDEGLVGSKELPMTSTHQRTRSTADASKSDLRRSPPTISIPKAASIKSHHLQADEPGERQTMRRGLGTAVRRIGYELPLSSAAASLTTESKSGLRFPNMEVDGMRRRANNAAEQVELPIRRRYSKSQADH</sequence>
<keyword evidence="7" id="KW-0446">Lipid-binding</keyword>
<evidence type="ECO:0000256" key="1">
    <source>
        <dbReference type="ARBA" id="ARBA00004586"/>
    </source>
</evidence>
<proteinExistence type="predicted"/>
<feature type="compositionally biased region" description="Basic and acidic residues" evidence="9">
    <location>
        <begin position="236"/>
        <end position="254"/>
    </location>
</feature>
<feature type="domain" description="SMP-LTD" evidence="11">
    <location>
        <begin position="293"/>
        <end position="479"/>
    </location>
</feature>
<dbReference type="InterPro" id="IPR031468">
    <property type="entry name" value="SMP_LBD"/>
</dbReference>
<protein>
    <recommendedName>
        <fullName evidence="11">SMP-LTD domain-containing protein</fullName>
    </recommendedName>
</protein>
<keyword evidence="6" id="KW-0445">Lipid transport</keyword>
<keyword evidence="3 10" id="KW-0812">Transmembrane</keyword>
<feature type="region of interest" description="Disordered" evidence="9">
    <location>
        <begin position="569"/>
        <end position="605"/>
    </location>
</feature>
<evidence type="ECO:0000256" key="2">
    <source>
        <dbReference type="ARBA" id="ARBA00022448"/>
    </source>
</evidence>
<dbReference type="CDD" id="cd21675">
    <property type="entry name" value="SMP_TEX2"/>
    <property type="match status" value="1"/>
</dbReference>
<dbReference type="GeneID" id="63804654"/>
<dbReference type="AlphaFoldDB" id="A0A1Y1W4P2"/>
<dbReference type="GO" id="GO:1990456">
    <property type="term" value="P:mitochondrion-endoplasmic reticulum membrane tethering"/>
    <property type="evidence" value="ECO:0007669"/>
    <property type="project" value="TreeGrafter"/>
</dbReference>
<dbReference type="STRING" id="61395.A0A1Y1W4P2"/>
<reference evidence="12 13" key="1">
    <citation type="submission" date="2016-07" db="EMBL/GenBank/DDBJ databases">
        <title>Pervasive Adenine N6-methylation of Active Genes in Fungi.</title>
        <authorList>
            <consortium name="DOE Joint Genome Institute"/>
            <person name="Mondo S.J."/>
            <person name="Dannebaum R.O."/>
            <person name="Kuo R.C."/>
            <person name="Labutti K."/>
            <person name="Haridas S."/>
            <person name="Kuo A."/>
            <person name="Salamov A."/>
            <person name="Ahrendt S.R."/>
            <person name="Lipzen A."/>
            <person name="Sullivan W."/>
            <person name="Andreopoulos W.B."/>
            <person name="Clum A."/>
            <person name="Lindquist E."/>
            <person name="Daum C."/>
            <person name="Ramamoorthy G.K."/>
            <person name="Gryganskyi A."/>
            <person name="Culley D."/>
            <person name="Magnuson J.K."/>
            <person name="James T.Y."/>
            <person name="O'Malley M.A."/>
            <person name="Stajich J.E."/>
            <person name="Spatafora J.W."/>
            <person name="Visel A."/>
            <person name="Grigoriev I.V."/>
        </authorList>
    </citation>
    <scope>NUCLEOTIDE SEQUENCE [LARGE SCALE GENOMIC DNA]</scope>
    <source>
        <strain evidence="12 13">ATCC 12442</strain>
    </source>
</reference>
<evidence type="ECO:0000259" key="11">
    <source>
        <dbReference type="PROSITE" id="PS51847"/>
    </source>
</evidence>
<dbReference type="GO" id="GO:0005789">
    <property type="term" value="C:endoplasmic reticulum membrane"/>
    <property type="evidence" value="ECO:0007669"/>
    <property type="project" value="UniProtKB-SubCell"/>
</dbReference>
<evidence type="ECO:0000313" key="13">
    <source>
        <dbReference type="Proteomes" id="UP000193922"/>
    </source>
</evidence>
<keyword evidence="5 10" id="KW-1133">Transmembrane helix</keyword>
<comment type="caution">
    <text evidence="12">The sequence shown here is derived from an EMBL/GenBank/DDBJ whole genome shotgun (WGS) entry which is preliminary data.</text>
</comment>
<evidence type="ECO:0000256" key="3">
    <source>
        <dbReference type="ARBA" id="ARBA00022692"/>
    </source>
</evidence>
<evidence type="ECO:0000256" key="8">
    <source>
        <dbReference type="ARBA" id="ARBA00023136"/>
    </source>
</evidence>
<feature type="compositionally biased region" description="Polar residues" evidence="9">
    <location>
        <begin position="578"/>
        <end position="591"/>
    </location>
</feature>
<feature type="transmembrane region" description="Helical" evidence="10">
    <location>
        <begin position="7"/>
        <end position="35"/>
    </location>
</feature>